<dbReference type="GO" id="GO:0003677">
    <property type="term" value="F:DNA binding"/>
    <property type="evidence" value="ECO:0007669"/>
    <property type="project" value="UniProtKB-KW"/>
</dbReference>
<dbReference type="CDD" id="cd06170">
    <property type="entry name" value="LuxR_C_like"/>
    <property type="match status" value="1"/>
</dbReference>
<dbReference type="OrthoDB" id="3197423at2"/>
<dbReference type="InterPro" id="IPR027417">
    <property type="entry name" value="P-loop_NTPase"/>
</dbReference>
<dbReference type="AlphaFoldDB" id="A0A3N0CF98"/>
<dbReference type="Proteomes" id="UP000267128">
    <property type="component" value="Unassembled WGS sequence"/>
</dbReference>
<evidence type="ECO:0000259" key="4">
    <source>
        <dbReference type="PROSITE" id="PS50043"/>
    </source>
</evidence>
<dbReference type="SUPFAM" id="SSF46894">
    <property type="entry name" value="C-terminal effector domain of the bipartite response regulators"/>
    <property type="match status" value="1"/>
</dbReference>
<protein>
    <submittedName>
        <fullName evidence="5">LuxR family transcriptional regulator</fullName>
    </submittedName>
</protein>
<dbReference type="InterPro" id="IPR036388">
    <property type="entry name" value="WH-like_DNA-bd_sf"/>
</dbReference>
<gene>
    <name evidence="5" type="ORF">EFK50_08690</name>
</gene>
<evidence type="ECO:0000256" key="3">
    <source>
        <dbReference type="ARBA" id="ARBA00023163"/>
    </source>
</evidence>
<organism evidence="5 6">
    <name type="scientific">Nocardioides marmoriginsengisoli</name>
    <dbReference type="NCBI Taxonomy" id="661483"/>
    <lineage>
        <taxon>Bacteria</taxon>
        <taxon>Bacillati</taxon>
        <taxon>Actinomycetota</taxon>
        <taxon>Actinomycetes</taxon>
        <taxon>Propionibacteriales</taxon>
        <taxon>Nocardioidaceae</taxon>
        <taxon>Nocardioides</taxon>
    </lineage>
</organism>
<dbReference type="InterPro" id="IPR016032">
    <property type="entry name" value="Sig_transdc_resp-reg_C-effctor"/>
</dbReference>
<sequence>MPLGTTGRDDTLQVVRVALDDPGTSVILIAGEAGVGKSHLLGLVGAEPGLVVVDDLHRYDDHARAAALTAAREPGQTLVATVRTEAGRFPEEIAAFGYDPGVVVVVVEPFTGAEMEAFVGELLGGAVDARLSAEVCRRSGGIALFAAQLVNEARSRGVIERSASGWFLTAPLMVPVGLRQQLAVRLDGLSAAGVAAAELLAGSDALTVEAAERSGHAPGLDALSAAGVARWDQDVLRFVHPLYAEVVWEPLSPLRRRAVLREQLALEAGSAAPDPVRLAVLGLGAGEPADPGSLLVAARLANAAGNAESACRLAEAALAAGTGDQVAAAAGLLAGAQAELGLLDAATDTLLGALARTEPGPAAIVLAVTLHEVRLWGRFDQPGAAAALHAEARRYPDGAPFVTEAFAIAEADGLAYAGRAGDAVRLLDSVPAAELPPPLASMLATSRAHATTLLGRTAEAITIATGAHEQLVELLESSVPGSRSKHLVIASHALREHGRIPEAIEYAERAHALALADGIVVGRAWAALNVAAGLLQAGDLEAAATWAQRSLVAATSAGMVDCERLALGALCVCDGSRGREPDADLVERLRTLPDGVGFLLHQLPIGLAWAAYARGARATALDLLRAGQDRAAADDAVSSESWIIHERLRMGDPTRLDDRLGELATGAPLARARHLLAAGLADADAELLRSAGDAFAALGARLFAAEAYATAARAAAGRPAAALRRRAAAEAARVGSPVTPLLRGIAADPLSPRERLIAEAAAAGESNAQIATRLTLSLRTVENHLARAYAKLGIESRAQLDGSLDVRSD</sequence>
<name>A0A3N0CF98_9ACTN</name>
<keyword evidence="6" id="KW-1185">Reference proteome</keyword>
<dbReference type="PROSITE" id="PS50043">
    <property type="entry name" value="HTH_LUXR_2"/>
    <property type="match status" value="1"/>
</dbReference>
<dbReference type="EMBL" id="RJSE01000007">
    <property type="protein sequence ID" value="RNL61901.1"/>
    <property type="molecule type" value="Genomic_DNA"/>
</dbReference>
<dbReference type="SUPFAM" id="SSF52540">
    <property type="entry name" value="P-loop containing nucleoside triphosphate hydrolases"/>
    <property type="match status" value="1"/>
</dbReference>
<proteinExistence type="predicted"/>
<dbReference type="PANTHER" id="PTHR43214">
    <property type="entry name" value="TWO-COMPONENT RESPONSE REGULATOR"/>
    <property type="match status" value="1"/>
</dbReference>
<comment type="caution">
    <text evidence="5">The sequence shown here is derived from an EMBL/GenBank/DDBJ whole genome shotgun (WGS) entry which is preliminary data.</text>
</comment>
<dbReference type="SUPFAM" id="SSF48452">
    <property type="entry name" value="TPR-like"/>
    <property type="match status" value="1"/>
</dbReference>
<reference evidence="5 6" key="1">
    <citation type="submission" date="2018-11" db="EMBL/GenBank/DDBJ databases">
        <authorList>
            <person name="Li F."/>
        </authorList>
    </citation>
    <scope>NUCLEOTIDE SEQUENCE [LARGE SCALE GENOMIC DNA]</scope>
    <source>
        <strain evidence="5 6">Gsoil 097</strain>
    </source>
</reference>
<keyword evidence="3" id="KW-0804">Transcription</keyword>
<evidence type="ECO:0000313" key="6">
    <source>
        <dbReference type="Proteomes" id="UP000267128"/>
    </source>
</evidence>
<dbReference type="PROSITE" id="PS00622">
    <property type="entry name" value="HTH_LUXR_1"/>
    <property type="match status" value="1"/>
</dbReference>
<evidence type="ECO:0000256" key="2">
    <source>
        <dbReference type="ARBA" id="ARBA00023125"/>
    </source>
</evidence>
<keyword evidence="2" id="KW-0238">DNA-binding</keyword>
<evidence type="ECO:0000313" key="5">
    <source>
        <dbReference type="EMBL" id="RNL61901.1"/>
    </source>
</evidence>
<accession>A0A3N0CF98</accession>
<keyword evidence="1" id="KW-0805">Transcription regulation</keyword>
<dbReference type="RefSeq" id="WP_123227195.1">
    <property type="nucleotide sequence ID" value="NZ_RJSE01000007.1"/>
</dbReference>
<evidence type="ECO:0000256" key="1">
    <source>
        <dbReference type="ARBA" id="ARBA00023015"/>
    </source>
</evidence>
<dbReference type="SMART" id="SM00421">
    <property type="entry name" value="HTH_LUXR"/>
    <property type="match status" value="1"/>
</dbReference>
<dbReference type="PRINTS" id="PR00038">
    <property type="entry name" value="HTHLUXR"/>
</dbReference>
<dbReference type="PANTHER" id="PTHR43214:SF41">
    <property type="entry name" value="NITRATE_NITRITE RESPONSE REGULATOR PROTEIN NARP"/>
    <property type="match status" value="1"/>
</dbReference>
<feature type="domain" description="HTH luxR-type" evidence="4">
    <location>
        <begin position="743"/>
        <end position="808"/>
    </location>
</feature>
<dbReference type="GO" id="GO:0006355">
    <property type="term" value="P:regulation of DNA-templated transcription"/>
    <property type="evidence" value="ECO:0007669"/>
    <property type="project" value="InterPro"/>
</dbReference>
<dbReference type="Gene3D" id="1.10.10.10">
    <property type="entry name" value="Winged helix-like DNA-binding domain superfamily/Winged helix DNA-binding domain"/>
    <property type="match status" value="1"/>
</dbReference>
<dbReference type="InterPro" id="IPR011990">
    <property type="entry name" value="TPR-like_helical_dom_sf"/>
</dbReference>
<dbReference type="InterPro" id="IPR039420">
    <property type="entry name" value="WalR-like"/>
</dbReference>
<dbReference type="InterPro" id="IPR000792">
    <property type="entry name" value="Tscrpt_reg_LuxR_C"/>
</dbReference>
<dbReference type="Pfam" id="PF00196">
    <property type="entry name" value="GerE"/>
    <property type="match status" value="1"/>
</dbReference>